<sequence length="149" mass="15819">MDSSNDDSDAGPPPRVLRAALGIWCALGAFLLLRAALAWSGQAMLRRMLVERQSLPTEQAGSAATTLLLVNTGIAVVLAVGYGVLAWLMLQRKSWARLAVTALAIAHLALVLVMASVTAQHVIVLLLAVAGWACSWRGSSSRWLAGEHH</sequence>
<evidence type="ECO:0000313" key="2">
    <source>
        <dbReference type="EMBL" id="MBA8827155.1"/>
    </source>
</evidence>
<keyword evidence="2" id="KW-0808">Transferase</keyword>
<dbReference type="GO" id="GO:0008168">
    <property type="term" value="F:methyltransferase activity"/>
    <property type="evidence" value="ECO:0007669"/>
    <property type="project" value="UniProtKB-KW"/>
</dbReference>
<gene>
    <name evidence="2" type="ORF">FHX42_004539</name>
</gene>
<proteinExistence type="predicted"/>
<dbReference type="Proteomes" id="UP000569329">
    <property type="component" value="Unassembled WGS sequence"/>
</dbReference>
<dbReference type="RefSeq" id="WP_182546337.1">
    <property type="nucleotide sequence ID" value="NZ_JACGWZ010000007.1"/>
</dbReference>
<accession>A0A839E5L8</accession>
<reference evidence="2 3" key="1">
    <citation type="submission" date="2020-07" db="EMBL/GenBank/DDBJ databases">
        <title>Sequencing the genomes of 1000 actinobacteria strains.</title>
        <authorList>
            <person name="Klenk H.-P."/>
        </authorList>
    </citation>
    <scope>NUCLEOTIDE SEQUENCE [LARGE SCALE GENOMIC DNA]</scope>
    <source>
        <strain evidence="2 3">DSM 45975</strain>
    </source>
</reference>
<dbReference type="AlphaFoldDB" id="A0A839E5L8"/>
<evidence type="ECO:0000313" key="3">
    <source>
        <dbReference type="Proteomes" id="UP000569329"/>
    </source>
</evidence>
<evidence type="ECO:0000256" key="1">
    <source>
        <dbReference type="SAM" id="Phobius"/>
    </source>
</evidence>
<feature type="transmembrane region" description="Helical" evidence="1">
    <location>
        <begin position="60"/>
        <end position="89"/>
    </location>
</feature>
<keyword evidence="3" id="KW-1185">Reference proteome</keyword>
<comment type="caution">
    <text evidence="2">The sequence shown here is derived from an EMBL/GenBank/DDBJ whole genome shotgun (WGS) entry which is preliminary data.</text>
</comment>
<dbReference type="GO" id="GO:0032259">
    <property type="term" value="P:methylation"/>
    <property type="evidence" value="ECO:0007669"/>
    <property type="project" value="UniProtKB-KW"/>
</dbReference>
<organism evidence="2 3">
    <name type="scientific">Halosaccharopolyspora lacisalsi</name>
    <dbReference type="NCBI Taxonomy" id="1000566"/>
    <lineage>
        <taxon>Bacteria</taxon>
        <taxon>Bacillati</taxon>
        <taxon>Actinomycetota</taxon>
        <taxon>Actinomycetes</taxon>
        <taxon>Pseudonocardiales</taxon>
        <taxon>Pseudonocardiaceae</taxon>
        <taxon>Halosaccharopolyspora</taxon>
    </lineage>
</organism>
<name>A0A839E5L8_9PSEU</name>
<dbReference type="EMBL" id="JACGWZ010000007">
    <property type="protein sequence ID" value="MBA8827155.1"/>
    <property type="molecule type" value="Genomic_DNA"/>
</dbReference>
<keyword evidence="1" id="KW-0812">Transmembrane</keyword>
<keyword evidence="2" id="KW-0489">Methyltransferase</keyword>
<protein>
    <submittedName>
        <fullName evidence="2">Protein-S-isoprenylcysteine O-methyltransferase Ste14</fullName>
    </submittedName>
</protein>
<feature type="transmembrane region" description="Helical" evidence="1">
    <location>
        <begin position="20"/>
        <end position="39"/>
    </location>
</feature>
<keyword evidence="1" id="KW-1133">Transmembrane helix</keyword>
<keyword evidence="1" id="KW-0472">Membrane</keyword>